<name>A0ACB9KUG9_BAUVA</name>
<comment type="caution">
    <text evidence="1">The sequence shown here is derived from an EMBL/GenBank/DDBJ whole genome shotgun (WGS) entry which is preliminary data.</text>
</comment>
<keyword evidence="2" id="KW-1185">Reference proteome</keyword>
<dbReference type="EMBL" id="CM039438">
    <property type="protein sequence ID" value="KAI4300815.1"/>
    <property type="molecule type" value="Genomic_DNA"/>
</dbReference>
<protein>
    <submittedName>
        <fullName evidence="1">Uncharacterized protein</fullName>
    </submittedName>
</protein>
<evidence type="ECO:0000313" key="2">
    <source>
        <dbReference type="Proteomes" id="UP000828941"/>
    </source>
</evidence>
<organism evidence="1 2">
    <name type="scientific">Bauhinia variegata</name>
    <name type="common">Purple orchid tree</name>
    <name type="synonym">Phanera variegata</name>
    <dbReference type="NCBI Taxonomy" id="167791"/>
    <lineage>
        <taxon>Eukaryota</taxon>
        <taxon>Viridiplantae</taxon>
        <taxon>Streptophyta</taxon>
        <taxon>Embryophyta</taxon>
        <taxon>Tracheophyta</taxon>
        <taxon>Spermatophyta</taxon>
        <taxon>Magnoliopsida</taxon>
        <taxon>eudicotyledons</taxon>
        <taxon>Gunneridae</taxon>
        <taxon>Pentapetalae</taxon>
        <taxon>rosids</taxon>
        <taxon>fabids</taxon>
        <taxon>Fabales</taxon>
        <taxon>Fabaceae</taxon>
        <taxon>Cercidoideae</taxon>
        <taxon>Cercideae</taxon>
        <taxon>Bauhiniinae</taxon>
        <taxon>Bauhinia</taxon>
    </lineage>
</organism>
<gene>
    <name evidence="1" type="ORF">L6164_034149</name>
</gene>
<accession>A0ACB9KUG9</accession>
<evidence type="ECO:0000313" key="1">
    <source>
        <dbReference type="EMBL" id="KAI4300815.1"/>
    </source>
</evidence>
<sequence length="719" mass="80472">MAWDLWSSSYDQVVFDDYHPEQPGWQCDFYYGYGRDVIEEDALNKKSCVQVLRILIKKGDIEIEELEKDLLSLQNELGWAEHDRWPEIAWSEKLDWLDVSIKSLKTDDDEIQLLLRDKPAETPDEIVKALHGDYCQDDHEQIANTDVNNLSSGSTKLAVGNHEEDKLLEVYYSDETQKEETEELDFTAEHGVLTENIALDPVEKGCNLKAVKMSNVDIKWPSEDDSEDAVNLSTEKKQSSIPSVSIMSLEVIEDKPMPAADSMMLCSVSKSKRINPSTRTKELIAETSVGCPELGSMRCLPSHSDGMKILEKSDSKVTGNYEQIQFITTDTGQILNSFSSKAKGDFPKEVKLENAIVKGVRRDAFKAAIGIKGSEKGLDSKLSASQIAESRNSDLQQRLCDFASKTARRVCKKEYDVAPAGEMDSSNSPSNRECERRTLRRMNSLEMYLVRAEISSLKGRNSKSSLEVMNIENDSHIHIGNSALSSLLEMQTESSPGTALLLTDEEKQQEQSLKSETAYNISQSNTSLSLKPKTLGKRKQNLGVFWATEPGDNPVENTSTSSSSVTSNRQKKYSTRTNVQALNRKVTKRAAQPSPQEAEEYAIVPYDKNFSELQKKRKVSPWPITVERDNTTGNMVLPKSDWAAMDNGEQEDPHTNGPYSLAAASHDETSALVPSDLIGLKNMKLNDLRAIAKQLKVRKYYRLSKSDLVGQLAQRFSSC</sequence>
<dbReference type="Proteomes" id="UP000828941">
    <property type="component" value="Chromosome 13"/>
</dbReference>
<reference evidence="1 2" key="1">
    <citation type="journal article" date="2022" name="DNA Res.">
        <title>Chromosomal-level genome assembly of the orchid tree Bauhinia variegata (Leguminosae; Cercidoideae) supports the allotetraploid origin hypothesis of Bauhinia.</title>
        <authorList>
            <person name="Zhong Y."/>
            <person name="Chen Y."/>
            <person name="Zheng D."/>
            <person name="Pang J."/>
            <person name="Liu Y."/>
            <person name="Luo S."/>
            <person name="Meng S."/>
            <person name="Qian L."/>
            <person name="Wei D."/>
            <person name="Dai S."/>
            <person name="Zhou R."/>
        </authorList>
    </citation>
    <scope>NUCLEOTIDE SEQUENCE [LARGE SCALE GENOMIC DNA]</scope>
    <source>
        <strain evidence="1">BV-YZ2020</strain>
    </source>
</reference>
<proteinExistence type="predicted"/>